<dbReference type="GO" id="GO:0009279">
    <property type="term" value="C:cell outer membrane"/>
    <property type="evidence" value="ECO:0007669"/>
    <property type="project" value="UniProtKB-SubCell"/>
</dbReference>
<dbReference type="InterPro" id="IPR041544">
    <property type="entry name" value="MotY_N"/>
</dbReference>
<protein>
    <recommendedName>
        <fullName evidence="6">OmpA-like domain-containing protein</fullName>
    </recommendedName>
</protein>
<keyword evidence="3" id="KW-0998">Cell outer membrane</keyword>
<reference evidence="7 8" key="1">
    <citation type="journal article" date="2016" name="Int. J. Syst. Evol. Microbiol.">
        <title>Paraphotobacterium marinum gen. nov., sp. nov., a member of the family Vibrionaceae, isolated from surface seawater.</title>
        <authorList>
            <person name="Huang Z."/>
            <person name="Dong C."/>
            <person name="Shao Z."/>
        </authorList>
    </citation>
    <scope>NUCLEOTIDE SEQUENCE [LARGE SCALE GENOMIC DNA]</scope>
    <source>
        <strain evidence="7 8">NSCS20N07D</strain>
    </source>
</reference>
<evidence type="ECO:0000313" key="8">
    <source>
        <dbReference type="Proteomes" id="UP000242175"/>
    </source>
</evidence>
<feature type="chain" id="PRO_5012194606" description="OmpA-like domain-containing protein" evidence="5">
    <location>
        <begin position="21"/>
        <end position="294"/>
    </location>
</feature>
<dbReference type="KEGG" id="pmai:CF386_00090"/>
<dbReference type="PANTHER" id="PTHR30329">
    <property type="entry name" value="STATOR ELEMENT OF FLAGELLAR MOTOR COMPLEX"/>
    <property type="match status" value="1"/>
</dbReference>
<dbReference type="PANTHER" id="PTHR30329:SF21">
    <property type="entry name" value="LIPOPROTEIN YIAD-RELATED"/>
    <property type="match status" value="1"/>
</dbReference>
<dbReference type="InterPro" id="IPR006664">
    <property type="entry name" value="OMP_bac"/>
</dbReference>
<evidence type="ECO:0000256" key="1">
    <source>
        <dbReference type="ARBA" id="ARBA00004442"/>
    </source>
</evidence>
<sequence>MFNFRRNLFLLVFFMIPKLAQGVTYQTPLDLVKWEFKGSKFYCELYTNVERFGQISFNLEPNKPLALEMKTYNPLKNASYIILYLMRPSWNESLTLEEIKRETLRKSRIIYESRNEITRLIDQMGKGNWMSLIFFDTKAKELFRVNISNIHLINSLNQFNNCRRNLPKLGYKDVRDLVLNYSSGQKKLSSNQKNTLNNLIDYLEADNQIEKILIDSHTDNIGNAIANLQLSKERADDVATYLIDYGVSKDLLEIRAHGDRYPIAKNNTKKGLSINRRVTIRVLKDWSKSDEKLR</sequence>
<keyword evidence="5" id="KW-0732">Signal</keyword>
<evidence type="ECO:0000313" key="7">
    <source>
        <dbReference type="EMBL" id="ASK77603.1"/>
    </source>
</evidence>
<comment type="subcellular location">
    <subcellularLocation>
        <location evidence="1">Cell outer membrane</location>
    </subcellularLocation>
</comment>
<dbReference type="InterPro" id="IPR036737">
    <property type="entry name" value="OmpA-like_sf"/>
</dbReference>
<feature type="domain" description="OmpA-like" evidence="6">
    <location>
        <begin position="169"/>
        <end position="286"/>
    </location>
</feature>
<dbReference type="PROSITE" id="PS51123">
    <property type="entry name" value="OMPA_2"/>
    <property type="match status" value="1"/>
</dbReference>
<organism evidence="7 8">
    <name type="scientific">Paraphotobacterium marinum</name>
    <dbReference type="NCBI Taxonomy" id="1755811"/>
    <lineage>
        <taxon>Bacteria</taxon>
        <taxon>Pseudomonadati</taxon>
        <taxon>Pseudomonadota</taxon>
        <taxon>Gammaproteobacteria</taxon>
        <taxon>Vibrionales</taxon>
        <taxon>Vibrionaceae</taxon>
        <taxon>Paraphotobacterium</taxon>
    </lineage>
</organism>
<evidence type="ECO:0000259" key="6">
    <source>
        <dbReference type="PROSITE" id="PS51123"/>
    </source>
</evidence>
<dbReference type="InterPro" id="IPR006665">
    <property type="entry name" value="OmpA-like"/>
</dbReference>
<evidence type="ECO:0000256" key="2">
    <source>
        <dbReference type="ARBA" id="ARBA00023136"/>
    </source>
</evidence>
<accession>A0A220VCA5</accession>
<dbReference type="Gene3D" id="3.30.1330.60">
    <property type="entry name" value="OmpA-like domain"/>
    <property type="match status" value="1"/>
</dbReference>
<evidence type="ECO:0000256" key="5">
    <source>
        <dbReference type="SAM" id="SignalP"/>
    </source>
</evidence>
<dbReference type="Pfam" id="PF00691">
    <property type="entry name" value="OmpA"/>
    <property type="match status" value="1"/>
</dbReference>
<dbReference type="SUPFAM" id="SSF103088">
    <property type="entry name" value="OmpA-like"/>
    <property type="match status" value="1"/>
</dbReference>
<keyword evidence="8" id="KW-1185">Reference proteome</keyword>
<gene>
    <name evidence="7" type="ORF">CF386_00090</name>
</gene>
<dbReference type="RefSeq" id="WP_089072513.1">
    <property type="nucleotide sequence ID" value="NZ_CBCSAM010000001.1"/>
</dbReference>
<dbReference type="CDD" id="cd07185">
    <property type="entry name" value="OmpA_C-like"/>
    <property type="match status" value="1"/>
</dbReference>
<name>A0A220VCA5_9GAMM</name>
<proteinExistence type="predicted"/>
<dbReference type="AlphaFoldDB" id="A0A220VCA5"/>
<feature type="signal peptide" evidence="5">
    <location>
        <begin position="1"/>
        <end position="20"/>
    </location>
</feature>
<evidence type="ECO:0000256" key="3">
    <source>
        <dbReference type="ARBA" id="ARBA00023237"/>
    </source>
</evidence>
<dbReference type="Gene3D" id="2.60.40.2540">
    <property type="match status" value="1"/>
</dbReference>
<evidence type="ECO:0000256" key="4">
    <source>
        <dbReference type="PROSITE-ProRule" id="PRU00473"/>
    </source>
</evidence>
<dbReference type="Pfam" id="PF18393">
    <property type="entry name" value="MotY_N"/>
    <property type="match status" value="1"/>
</dbReference>
<dbReference type="InterPro" id="IPR050330">
    <property type="entry name" value="Bact_OuterMem_StrucFunc"/>
</dbReference>
<keyword evidence="2 4" id="KW-0472">Membrane</keyword>
<dbReference type="PRINTS" id="PR01021">
    <property type="entry name" value="OMPADOMAIN"/>
</dbReference>
<dbReference type="Proteomes" id="UP000242175">
    <property type="component" value="Chromosome large"/>
</dbReference>
<dbReference type="PRINTS" id="PR01023">
    <property type="entry name" value="NAFLGMOTY"/>
</dbReference>
<dbReference type="EMBL" id="CP022355">
    <property type="protein sequence ID" value="ASK77603.1"/>
    <property type="molecule type" value="Genomic_DNA"/>
</dbReference>
<dbReference type="OrthoDB" id="6905929at2"/>